<evidence type="ECO:0000313" key="7">
    <source>
        <dbReference type="EMBL" id="AFY97775.1"/>
    </source>
</evidence>
<dbReference type="Proteomes" id="UP000150185">
    <property type="component" value="Segment"/>
</dbReference>
<dbReference type="EMBL" id="JX274033">
    <property type="protein sequence ID" value="AFY97775.1"/>
    <property type="molecule type" value="Genomic_DNA"/>
</dbReference>
<evidence type="ECO:0000256" key="2">
    <source>
        <dbReference type="SAM" id="MobiDB-lite"/>
    </source>
</evidence>
<reference evidence="8 9" key="2">
    <citation type="journal article" date="2013" name="Virology">
        <title>Avihepadnavirus diversity in parrots is comparable to that found amongst all other avian species.</title>
        <authorList>
            <person name="Piasecki T."/>
            <person name="Harkins G.W."/>
            <person name="Chrzastek K."/>
            <person name="Julian L."/>
            <person name="Martin D.P."/>
            <person name="Varsani A."/>
        </authorList>
    </citation>
    <scope>NUCLEOTIDE SEQUENCE [LARGE SCALE GENOMIC DNA]</scope>
    <source>
        <strain evidence="7">P1037</strain>
        <strain evidence="6">P1194</strain>
        <strain evidence="5">P1195</strain>
        <strain evidence="4">P1232</strain>
    </source>
</reference>
<evidence type="ECO:0000313" key="8">
    <source>
        <dbReference type="Proteomes" id="UP000109827"/>
    </source>
</evidence>
<dbReference type="SUPFAM" id="SSF47852">
    <property type="entry name" value="Hepatitis B viral capsid (hbcag)"/>
    <property type="match status" value="1"/>
</dbReference>
<dbReference type="RefSeq" id="YP_004956862.1">
    <property type="nucleotide sequence ID" value="NC_016561.1"/>
</dbReference>
<feature type="region of interest" description="Disordered" evidence="2">
    <location>
        <begin position="226"/>
        <end position="305"/>
    </location>
</feature>
<organism evidence="3 10">
    <name type="scientific">Parrot hepatitis B virus</name>
    <dbReference type="NCBI Taxonomy" id="1128118"/>
    <lineage>
        <taxon>Viruses</taxon>
        <taxon>Riboviria</taxon>
        <taxon>Pararnavirae</taxon>
        <taxon>Artverviricota</taxon>
        <taxon>Revtraviricetes</taxon>
        <taxon>Blubervirales</taxon>
        <taxon>Hepadnaviridae</taxon>
        <taxon>Avihepadnavirus</taxon>
        <taxon>Avihepadnavirus psittaunius</taxon>
    </lineage>
</organism>
<dbReference type="Proteomes" id="UP000173936">
    <property type="component" value="Genome"/>
</dbReference>
<dbReference type="Gene3D" id="1.10.4090.10">
    <property type="entry name" value="Viral capsid, core domain supefamily, Hepatitis B virus"/>
    <property type="match status" value="1"/>
</dbReference>
<feature type="compositionally biased region" description="Basic residues" evidence="2">
    <location>
        <begin position="248"/>
        <end position="275"/>
    </location>
</feature>
<protein>
    <submittedName>
        <fullName evidence="3">Precore/core protein</fullName>
    </submittedName>
</protein>
<dbReference type="InterPro" id="IPR036459">
    <property type="entry name" value="Viral_capsid_core_dom_sf_HBV"/>
</dbReference>
<evidence type="ECO:0000313" key="10">
    <source>
        <dbReference type="Proteomes" id="UP000150185"/>
    </source>
</evidence>
<evidence type="ECO:0000313" key="6">
    <source>
        <dbReference type="EMBL" id="AFY97770.1"/>
    </source>
</evidence>
<keyword evidence="1" id="KW-0945">Host-virus interaction</keyword>
<dbReference type="GO" id="GO:0005198">
    <property type="term" value="F:structural molecule activity"/>
    <property type="evidence" value="ECO:0007669"/>
    <property type="project" value="InterPro"/>
</dbReference>
<evidence type="ECO:0000313" key="4">
    <source>
        <dbReference type="EMBL" id="AFY97755.1"/>
    </source>
</evidence>
<dbReference type="InterPro" id="IPR002006">
    <property type="entry name" value="Hepatitis_core"/>
</dbReference>
<dbReference type="Proteomes" id="UP000168805">
    <property type="component" value="Genome"/>
</dbReference>
<dbReference type="EMBL" id="JX274032">
    <property type="protein sequence ID" value="AFY97770.1"/>
    <property type="molecule type" value="Genomic_DNA"/>
</dbReference>
<evidence type="ECO:0000256" key="1">
    <source>
        <dbReference type="ARBA" id="ARBA00022581"/>
    </source>
</evidence>
<sequence length="305" mass="34817">MWRLRLHPSPFGAVCQGIFTSCLLLSALTVPSVCTIVYDYCLYMDANVSRALSNIYDLPDDFFPKIDDLVRDAKDALEPFWKTDSIKKHVIIATHFVDLIEDFWQTTQGMNHVAEALVSLIPPTTVAVPQGYLTTHEEAEEIPLDGLFNYQEERIASYQPDYPVPARIHTHLKVYTKINEQALDRARRLLWWHYNCLVWGEANVTNYISRLRTWLSTPEKYRGKDAPTIEAITRPIQVASGSRTKTQGTRKPRGLEPRRRKVKTTVVYGRRRSKSRERSSSSPQRAGSPIPRTSGGSRGPSTTRR</sequence>
<dbReference type="GeneID" id="11538202"/>
<dbReference type="OrthoDB" id="6634at10239"/>
<dbReference type="KEGG" id="vg:11538202"/>
<dbReference type="EMBL" id="JX274029">
    <property type="protein sequence ID" value="AFY97755.1"/>
    <property type="molecule type" value="Genomic_DNA"/>
</dbReference>
<reference evidence="3 10" key="1">
    <citation type="journal article" date="2012" name="Arch. Virol.">
        <title>Molecular characterisation of an avihepadnavirus isolated from Psittacula krameri (ring-necked parrot).</title>
        <authorList>
            <person name="Piasecki T."/>
            <person name="Kurenbach B."/>
            <person name="Chrzastek K."/>
            <person name="Bednarek K."/>
            <person name="Kraberger S."/>
            <person name="Martin D.P."/>
            <person name="Varsani A."/>
        </authorList>
    </citation>
    <scope>NUCLEOTIDE SEQUENCE [LARGE SCALE GENOMIC DNA]</scope>
    <source>
        <strain evidence="3">PL</strain>
    </source>
</reference>
<keyword evidence="10" id="KW-1185">Reference proteome</keyword>
<evidence type="ECO:0000313" key="9">
    <source>
        <dbReference type="Proteomes" id="UP000125590"/>
    </source>
</evidence>
<evidence type="ECO:0000313" key="3">
    <source>
        <dbReference type="EMBL" id="AEW50171.1"/>
    </source>
</evidence>
<evidence type="ECO:0000313" key="5">
    <source>
        <dbReference type="EMBL" id="AFY97765.1"/>
    </source>
</evidence>
<dbReference type="EMBL" id="JN565944">
    <property type="protein sequence ID" value="AEW50171.1"/>
    <property type="molecule type" value="Genomic_DNA"/>
</dbReference>
<dbReference type="PROSITE" id="PS51257">
    <property type="entry name" value="PROKAR_LIPOPROTEIN"/>
    <property type="match status" value="1"/>
</dbReference>
<dbReference type="EMBL" id="JX274031">
    <property type="protein sequence ID" value="AFY97765.1"/>
    <property type="molecule type" value="Genomic_DNA"/>
</dbReference>
<proteinExistence type="predicted"/>
<dbReference type="Proteomes" id="UP000109827">
    <property type="component" value="Genome"/>
</dbReference>
<accession>G9I483</accession>
<name>G9I483_9HEPA</name>
<dbReference type="Pfam" id="PF00906">
    <property type="entry name" value="Hepatitis_core"/>
    <property type="match status" value="1"/>
</dbReference>
<dbReference type="Proteomes" id="UP000125590">
    <property type="component" value="Genome"/>
</dbReference>